<evidence type="ECO:0000313" key="2">
    <source>
        <dbReference type="EMBL" id="ORY37793.1"/>
    </source>
</evidence>
<feature type="transmembrane region" description="Helical" evidence="1">
    <location>
        <begin position="93"/>
        <end position="113"/>
    </location>
</feature>
<feature type="transmembrane region" description="Helical" evidence="1">
    <location>
        <begin position="232"/>
        <end position="250"/>
    </location>
</feature>
<sequence length="320" mass="35531">MNQERQPLLIGAFPTSSSRRSDGYTAVLNVEIDDDILRLESTSVSCDPLVVSKLTGINQLISYAVLGLLSLAALFALTTAYQVTVKAPGTQLAVSFGVLTFFSYSCLCLILAIRSHKQVFSKSNTQTLDSQESLLPGAFPASLHTRETNTTLPMSSHLLAFLVTERHPTVQQLSPKLAVELESVKWHAAHPCSLLQLGQRTHLAYLLGLLKSSILSSLLCKSMFCLESRSDTVIWTLAFLFGPGLVFYGLQTISEFELHVWPIEQRGRGFGAVVECVDIRKIVQDMERKRQIQVEWVSQKVGLVWGIRARKAMNVFIFDN</sequence>
<dbReference type="EMBL" id="MCGO01000048">
    <property type="protein sequence ID" value="ORY37793.1"/>
    <property type="molecule type" value="Genomic_DNA"/>
</dbReference>
<keyword evidence="1" id="KW-1133">Transmembrane helix</keyword>
<reference evidence="2 3" key="1">
    <citation type="submission" date="2016-07" db="EMBL/GenBank/DDBJ databases">
        <title>Pervasive Adenine N6-methylation of Active Genes in Fungi.</title>
        <authorList>
            <consortium name="DOE Joint Genome Institute"/>
            <person name="Mondo S.J."/>
            <person name="Dannebaum R.O."/>
            <person name="Kuo R.C."/>
            <person name="Labutti K."/>
            <person name="Haridas S."/>
            <person name="Kuo A."/>
            <person name="Salamov A."/>
            <person name="Ahrendt S.R."/>
            <person name="Lipzen A."/>
            <person name="Sullivan W."/>
            <person name="Andreopoulos W.B."/>
            <person name="Clum A."/>
            <person name="Lindquist E."/>
            <person name="Daum C."/>
            <person name="Ramamoorthy G.K."/>
            <person name="Gryganskyi A."/>
            <person name="Culley D."/>
            <person name="Magnuson J.K."/>
            <person name="James T.Y."/>
            <person name="O'Malley M.A."/>
            <person name="Stajich J.E."/>
            <person name="Spatafora J.W."/>
            <person name="Visel A."/>
            <person name="Grigoriev I.V."/>
        </authorList>
    </citation>
    <scope>NUCLEOTIDE SEQUENCE [LARGE SCALE GENOMIC DNA]</scope>
    <source>
        <strain evidence="2 3">JEL800</strain>
    </source>
</reference>
<evidence type="ECO:0000256" key="1">
    <source>
        <dbReference type="SAM" id="Phobius"/>
    </source>
</evidence>
<protein>
    <submittedName>
        <fullName evidence="2">Uncharacterized protein</fullName>
    </submittedName>
</protein>
<keyword evidence="1" id="KW-0812">Transmembrane</keyword>
<comment type="caution">
    <text evidence="2">The sequence shown here is derived from an EMBL/GenBank/DDBJ whole genome shotgun (WGS) entry which is preliminary data.</text>
</comment>
<evidence type="ECO:0000313" key="3">
    <source>
        <dbReference type="Proteomes" id="UP000193642"/>
    </source>
</evidence>
<gene>
    <name evidence="2" type="ORF">BCR33DRAFT_446029</name>
</gene>
<keyword evidence="1" id="KW-0472">Membrane</keyword>
<organism evidence="2 3">
    <name type="scientific">Rhizoclosmatium globosum</name>
    <dbReference type="NCBI Taxonomy" id="329046"/>
    <lineage>
        <taxon>Eukaryota</taxon>
        <taxon>Fungi</taxon>
        <taxon>Fungi incertae sedis</taxon>
        <taxon>Chytridiomycota</taxon>
        <taxon>Chytridiomycota incertae sedis</taxon>
        <taxon>Chytridiomycetes</taxon>
        <taxon>Chytridiales</taxon>
        <taxon>Chytriomycetaceae</taxon>
        <taxon>Rhizoclosmatium</taxon>
    </lineage>
</organism>
<proteinExistence type="predicted"/>
<keyword evidence="3" id="KW-1185">Reference proteome</keyword>
<dbReference type="Proteomes" id="UP000193642">
    <property type="component" value="Unassembled WGS sequence"/>
</dbReference>
<name>A0A1Y2BSS4_9FUNG</name>
<dbReference type="AlphaFoldDB" id="A0A1Y2BSS4"/>
<feature type="transmembrane region" description="Helical" evidence="1">
    <location>
        <begin position="60"/>
        <end position="81"/>
    </location>
</feature>
<accession>A0A1Y2BSS4</accession>